<protein>
    <submittedName>
        <fullName evidence="2">Glycosyltransferase involved in cell wall biosynthesis</fullName>
    </submittedName>
</protein>
<keyword evidence="3" id="KW-1185">Reference proteome</keyword>
<dbReference type="InterPro" id="IPR001296">
    <property type="entry name" value="Glyco_trans_1"/>
</dbReference>
<evidence type="ECO:0000259" key="1">
    <source>
        <dbReference type="Pfam" id="PF00534"/>
    </source>
</evidence>
<dbReference type="Proteomes" id="UP000247555">
    <property type="component" value="Unassembled WGS sequence"/>
</dbReference>
<dbReference type="SUPFAM" id="SSF53756">
    <property type="entry name" value="UDP-Glycosyltransferase/glycogen phosphorylase"/>
    <property type="match status" value="1"/>
</dbReference>
<dbReference type="Pfam" id="PF00534">
    <property type="entry name" value="Glycos_transf_1"/>
    <property type="match status" value="1"/>
</dbReference>
<sequence length="386" mass="43290">MKIGIVWEHGVSKWTMAPFEELLDKHDVTVFVGEKNKFSTEGVRIPQQALTRRGELRAALADPAFALAHLRTPYKRFYFYLNSLRAAVDDSFDVMICGDGSRSLNTLATLKPSRRYKLVVSYSENIPVRSIFDAKTDLIKKRAWSAIDLLTPWCEHIRLGMEDEGVTPPIQTIPMGICQDIFQPREKDHALCAQYGLDPDKFIFSYIGKLVSWKGVQYLLYAAKVLKRQGRTNFQIAITGRGAQLDNLKKIIADLGLQEEVVFTGFLPYTEVGRLHNLADCLVLPSVPTLTWQEQFGMVLVEAMACRKPILGSRSGAIPEVSAGASLLHTPGDWRELAADMARLLDDPALCAQLGETGYRRVCERYTKQHTARQYEAALLRLLAAG</sequence>
<dbReference type="AlphaFoldDB" id="A0A318KMI2"/>
<dbReference type="CDD" id="cd03801">
    <property type="entry name" value="GT4_PimA-like"/>
    <property type="match status" value="1"/>
</dbReference>
<reference evidence="2 3" key="1">
    <citation type="submission" date="2018-05" db="EMBL/GenBank/DDBJ databases">
        <title>Genomic Encyclopedia of Type Strains, Phase IV (KMG-IV): sequencing the most valuable type-strain genomes for metagenomic binning, comparative biology and taxonomic classification.</title>
        <authorList>
            <person name="Goeker M."/>
        </authorList>
    </citation>
    <scope>NUCLEOTIDE SEQUENCE [LARGE SCALE GENOMIC DNA]</scope>
    <source>
        <strain evidence="2 3">DSM 29661</strain>
    </source>
</reference>
<name>A0A318KMI2_9NEIS</name>
<gene>
    <name evidence="2" type="ORF">DFR34_11082</name>
</gene>
<dbReference type="EMBL" id="QJKI01000010">
    <property type="protein sequence ID" value="PXX78760.1"/>
    <property type="molecule type" value="Genomic_DNA"/>
</dbReference>
<proteinExistence type="predicted"/>
<keyword evidence="2" id="KW-0808">Transferase</keyword>
<accession>A0A318KMI2</accession>
<dbReference type="Gene3D" id="3.40.50.2000">
    <property type="entry name" value="Glycogen Phosphorylase B"/>
    <property type="match status" value="2"/>
</dbReference>
<comment type="caution">
    <text evidence="2">The sequence shown here is derived from an EMBL/GenBank/DDBJ whole genome shotgun (WGS) entry which is preliminary data.</text>
</comment>
<dbReference type="GO" id="GO:0016757">
    <property type="term" value="F:glycosyltransferase activity"/>
    <property type="evidence" value="ECO:0007669"/>
    <property type="project" value="InterPro"/>
</dbReference>
<dbReference type="PANTHER" id="PTHR12526">
    <property type="entry name" value="GLYCOSYLTRANSFERASE"/>
    <property type="match status" value="1"/>
</dbReference>
<organism evidence="2 3">
    <name type="scientific">Rivihabitans pingtungensis</name>
    <dbReference type="NCBI Taxonomy" id="1054498"/>
    <lineage>
        <taxon>Bacteria</taxon>
        <taxon>Pseudomonadati</taxon>
        <taxon>Pseudomonadota</taxon>
        <taxon>Betaproteobacteria</taxon>
        <taxon>Neisseriales</taxon>
        <taxon>Aquaspirillaceae</taxon>
        <taxon>Rivihabitans</taxon>
    </lineage>
</organism>
<dbReference type="PANTHER" id="PTHR12526:SF636">
    <property type="entry name" value="BLL3647 PROTEIN"/>
    <property type="match status" value="1"/>
</dbReference>
<evidence type="ECO:0000313" key="3">
    <source>
        <dbReference type="Proteomes" id="UP000247555"/>
    </source>
</evidence>
<evidence type="ECO:0000313" key="2">
    <source>
        <dbReference type="EMBL" id="PXX78760.1"/>
    </source>
</evidence>
<feature type="domain" description="Glycosyl transferase family 1" evidence="1">
    <location>
        <begin position="194"/>
        <end position="360"/>
    </location>
</feature>